<gene>
    <name evidence="5" type="ORF">AAHA92_13407</name>
</gene>
<evidence type="ECO:0000256" key="3">
    <source>
        <dbReference type="SAM" id="MobiDB-lite"/>
    </source>
</evidence>
<feature type="region of interest" description="Disordered" evidence="3">
    <location>
        <begin position="1"/>
        <end position="26"/>
    </location>
</feature>
<keyword evidence="2" id="KW-0328">Glycosyltransferase</keyword>
<dbReference type="Proteomes" id="UP001567538">
    <property type="component" value="Unassembled WGS sequence"/>
</dbReference>
<keyword evidence="6" id="KW-1185">Reference proteome</keyword>
<dbReference type="PANTHER" id="PTHR46038">
    <property type="entry name" value="EXPRESSED PROTEIN-RELATED"/>
    <property type="match status" value="1"/>
</dbReference>
<dbReference type="GO" id="GO:0000139">
    <property type="term" value="C:Golgi membrane"/>
    <property type="evidence" value="ECO:0007669"/>
    <property type="project" value="UniProtKB-SubCell"/>
</dbReference>
<proteinExistence type="inferred from homology"/>
<dbReference type="InterPro" id="IPR044821">
    <property type="entry name" value="At1g28695/At4g15970-like"/>
</dbReference>
<evidence type="ECO:0000259" key="4">
    <source>
        <dbReference type="Pfam" id="PF03407"/>
    </source>
</evidence>
<keyword evidence="2" id="KW-0961">Cell wall biogenesis/degradation</keyword>
<keyword evidence="2" id="KW-0333">Golgi apparatus</keyword>
<dbReference type="Pfam" id="PF03407">
    <property type="entry name" value="Nucleotid_trans"/>
    <property type="match status" value="1"/>
</dbReference>
<comment type="similarity">
    <text evidence="1 2">Belongs to the glycosyltransferase 77 family.</text>
</comment>
<dbReference type="EMBL" id="JBEAFC010000006">
    <property type="protein sequence ID" value="KAL1552635.1"/>
    <property type="molecule type" value="Genomic_DNA"/>
</dbReference>
<dbReference type="AlphaFoldDB" id="A0ABD1H9G6"/>
<accession>A0ABD1H9G6</accession>
<keyword evidence="2" id="KW-0472">Membrane</keyword>
<keyword evidence="2" id="KW-0735">Signal-anchor</keyword>
<protein>
    <recommendedName>
        <fullName evidence="2">Glycosyltransferase</fullName>
        <ecNumber evidence="2">2.4.2.-</ecNumber>
    </recommendedName>
</protein>
<comment type="caution">
    <text evidence="5">The sequence shown here is derived from an EMBL/GenBank/DDBJ whole genome shotgun (WGS) entry which is preliminary data.</text>
</comment>
<keyword evidence="2" id="KW-0808">Transferase</keyword>
<dbReference type="InterPro" id="IPR029044">
    <property type="entry name" value="Nucleotide-diphossugar_trans"/>
</dbReference>
<dbReference type="PANTHER" id="PTHR46038:SF58">
    <property type="entry name" value="GLYCOSYLTRANSFERASE"/>
    <property type="match status" value="1"/>
</dbReference>
<dbReference type="GO" id="GO:0071555">
    <property type="term" value="P:cell wall organization"/>
    <property type="evidence" value="ECO:0007669"/>
    <property type="project" value="UniProtKB-KW"/>
</dbReference>
<evidence type="ECO:0000313" key="6">
    <source>
        <dbReference type="Proteomes" id="UP001567538"/>
    </source>
</evidence>
<dbReference type="SUPFAM" id="SSF53448">
    <property type="entry name" value="Nucleotide-diphospho-sugar transferases"/>
    <property type="match status" value="1"/>
</dbReference>
<dbReference type="EC" id="2.4.2.-" evidence="2"/>
<keyword evidence="2" id="KW-1133">Transmembrane helix</keyword>
<name>A0ABD1H9G6_SALDI</name>
<dbReference type="GO" id="GO:0016757">
    <property type="term" value="F:glycosyltransferase activity"/>
    <property type="evidence" value="ECO:0007669"/>
    <property type="project" value="UniProtKB-KW"/>
</dbReference>
<organism evidence="5 6">
    <name type="scientific">Salvia divinorum</name>
    <name type="common">Maria pastora</name>
    <name type="synonym">Diviner's sage</name>
    <dbReference type="NCBI Taxonomy" id="28513"/>
    <lineage>
        <taxon>Eukaryota</taxon>
        <taxon>Viridiplantae</taxon>
        <taxon>Streptophyta</taxon>
        <taxon>Embryophyta</taxon>
        <taxon>Tracheophyta</taxon>
        <taxon>Spermatophyta</taxon>
        <taxon>Magnoliopsida</taxon>
        <taxon>eudicotyledons</taxon>
        <taxon>Gunneridae</taxon>
        <taxon>Pentapetalae</taxon>
        <taxon>asterids</taxon>
        <taxon>lamiids</taxon>
        <taxon>Lamiales</taxon>
        <taxon>Lamiaceae</taxon>
        <taxon>Nepetoideae</taxon>
        <taxon>Mentheae</taxon>
        <taxon>Salviinae</taxon>
        <taxon>Salvia</taxon>
        <taxon>Salvia subgen. Calosphace</taxon>
    </lineage>
</organism>
<feature type="transmembrane region" description="Helical" evidence="2">
    <location>
        <begin position="34"/>
        <end position="56"/>
    </location>
</feature>
<evidence type="ECO:0000256" key="1">
    <source>
        <dbReference type="ARBA" id="ARBA00007033"/>
    </source>
</evidence>
<keyword evidence="2" id="KW-0812">Transmembrane</keyword>
<comment type="subcellular location">
    <subcellularLocation>
        <location evidence="2">Golgi apparatus membrane</location>
        <topology evidence="2">Single-pass type II membrane protein</topology>
    </subcellularLocation>
</comment>
<reference evidence="5 6" key="1">
    <citation type="submission" date="2024-06" db="EMBL/GenBank/DDBJ databases">
        <title>A chromosome level genome sequence of Diviner's sage (Salvia divinorum).</title>
        <authorList>
            <person name="Ford S.A."/>
            <person name="Ro D.-K."/>
            <person name="Ness R.W."/>
            <person name="Phillips M.A."/>
        </authorList>
    </citation>
    <scope>NUCLEOTIDE SEQUENCE [LARGE SCALE GENOMIC DNA]</scope>
    <source>
        <strain evidence="5">SAF-2024a</strain>
        <tissue evidence="5">Leaf</tissue>
    </source>
</reference>
<sequence>MQPAGEGVDGSAAKGDGDTLESGGYHRDSNHTHMFSGVTIKITLMLVVVGTTLLLLNQSSNPMAFFRNHYLNANSFSFPQYMSPIPPPSSLAKDEKMELEKTLRSATMKDNKTVIITTLNAAWMEPNSLFDLFLESFRIGNGTAHLLDHVVVGAFDETAYERCKAAGLHCYAVTTEGVDFSGETKFMSEDYLKMMWRRTDFLRVVLELGYDFVFTDADIMWLRDPFKKFYKDGDFQIACDHYWANYTDVSNSPNGGFKYVKSSNRTIEFYKFWYNGREYFPGKNEQDVLNMIKDKPFIHRIGLEFRFLDTAHFGGFCEPSKDLDEVITMHANCCIGIQNKMHDLTMIINDWKRYMALPPSNRNSTIRSWTVPRICG</sequence>
<dbReference type="InterPro" id="IPR005069">
    <property type="entry name" value="Nucl-diP-sugar_transferase"/>
</dbReference>
<evidence type="ECO:0000256" key="2">
    <source>
        <dbReference type="RuleBase" id="RU363055"/>
    </source>
</evidence>
<feature type="domain" description="Nucleotide-diphospho-sugar transferase" evidence="4">
    <location>
        <begin position="145"/>
        <end position="344"/>
    </location>
</feature>
<evidence type="ECO:0000313" key="5">
    <source>
        <dbReference type="EMBL" id="KAL1552635.1"/>
    </source>
</evidence>